<dbReference type="PANTHER" id="PTHR13360:SF1">
    <property type="entry name" value="ACTIVATING SIGNAL COINTEGRATOR 1 COMPLEX SUBUNIT 1"/>
    <property type="match status" value="1"/>
</dbReference>
<organism evidence="2 3">
    <name type="scientific">Popillia japonica</name>
    <name type="common">Japanese beetle</name>
    <dbReference type="NCBI Taxonomy" id="7064"/>
    <lineage>
        <taxon>Eukaryota</taxon>
        <taxon>Metazoa</taxon>
        <taxon>Ecdysozoa</taxon>
        <taxon>Arthropoda</taxon>
        <taxon>Hexapoda</taxon>
        <taxon>Insecta</taxon>
        <taxon>Pterygota</taxon>
        <taxon>Neoptera</taxon>
        <taxon>Endopterygota</taxon>
        <taxon>Coleoptera</taxon>
        <taxon>Polyphaga</taxon>
        <taxon>Scarabaeiformia</taxon>
        <taxon>Scarabaeidae</taxon>
        <taxon>Rutelinae</taxon>
        <taxon>Popillia</taxon>
    </lineage>
</organism>
<sequence>MHESIFQKPERLHLTVAVFSLFSDAEKLEAISALNECKAKILDPILAESGQLHIKVAGLECMNNNYQKVNVLYANAKICTEKNEDILQHLTNSIAKHFYEKGFVRQYQENVKIHITLMNTKYRKTESRKRKWKDKRKPFDARIIMEKYKDYHFGECALKEIHLSWIAKVDDNGFYKPLSVITM</sequence>
<dbReference type="Gene3D" id="3.90.1140.10">
    <property type="entry name" value="Cyclic phosphodiesterase"/>
    <property type="match status" value="1"/>
</dbReference>
<dbReference type="GO" id="GO:0006307">
    <property type="term" value="P:DNA alkylation repair"/>
    <property type="evidence" value="ECO:0007669"/>
    <property type="project" value="InterPro"/>
</dbReference>
<evidence type="ECO:0000313" key="2">
    <source>
        <dbReference type="EMBL" id="KAK9702683.1"/>
    </source>
</evidence>
<dbReference type="InterPro" id="IPR019510">
    <property type="entry name" value="AKAP7-like_phosphoesterase"/>
</dbReference>
<dbReference type="GO" id="GO:0005634">
    <property type="term" value="C:nucleus"/>
    <property type="evidence" value="ECO:0007669"/>
    <property type="project" value="TreeGrafter"/>
</dbReference>
<keyword evidence="3" id="KW-1185">Reference proteome</keyword>
<dbReference type="PIRSF" id="PIRSF027019">
    <property type="entry name" value="Euk_LigT"/>
    <property type="match status" value="1"/>
</dbReference>
<accession>A0AAW1JGK1</accession>
<dbReference type="AlphaFoldDB" id="A0AAW1JGK1"/>
<feature type="domain" description="A-kinase anchor protein 7-like phosphoesterase" evidence="1">
    <location>
        <begin position="2"/>
        <end position="182"/>
    </location>
</feature>
<dbReference type="Pfam" id="PF10469">
    <property type="entry name" value="AKAP7_NLS"/>
    <property type="match status" value="1"/>
</dbReference>
<dbReference type="EMBL" id="JASPKY010000386">
    <property type="protein sequence ID" value="KAK9702683.1"/>
    <property type="molecule type" value="Genomic_DNA"/>
</dbReference>
<name>A0AAW1JGK1_POPJA</name>
<evidence type="ECO:0000313" key="3">
    <source>
        <dbReference type="Proteomes" id="UP001458880"/>
    </source>
</evidence>
<reference evidence="2 3" key="1">
    <citation type="journal article" date="2024" name="BMC Genomics">
        <title>De novo assembly and annotation of Popillia japonica's genome with initial clues to its potential as an invasive pest.</title>
        <authorList>
            <person name="Cucini C."/>
            <person name="Boschi S."/>
            <person name="Funari R."/>
            <person name="Cardaioli E."/>
            <person name="Iannotti N."/>
            <person name="Marturano G."/>
            <person name="Paoli F."/>
            <person name="Bruttini M."/>
            <person name="Carapelli A."/>
            <person name="Frati F."/>
            <person name="Nardi F."/>
        </authorList>
    </citation>
    <scope>NUCLEOTIDE SEQUENCE [LARGE SCALE GENOMIC DNA]</scope>
    <source>
        <strain evidence="2">DMR45628</strain>
    </source>
</reference>
<dbReference type="GO" id="GO:0016874">
    <property type="term" value="F:ligase activity"/>
    <property type="evidence" value="ECO:0007669"/>
    <property type="project" value="UniProtKB-KW"/>
</dbReference>
<dbReference type="Proteomes" id="UP001458880">
    <property type="component" value="Unassembled WGS sequence"/>
</dbReference>
<comment type="caution">
    <text evidence="2">The sequence shown here is derived from an EMBL/GenBank/DDBJ whole genome shotgun (WGS) entry which is preliminary data.</text>
</comment>
<keyword evidence="2" id="KW-0436">Ligase</keyword>
<protein>
    <submittedName>
        <fullName evidence="2">AKAP7 2'5prime RNA ligase-like domain</fullName>
    </submittedName>
</protein>
<evidence type="ECO:0000259" key="1">
    <source>
        <dbReference type="Pfam" id="PF10469"/>
    </source>
</evidence>
<dbReference type="PANTHER" id="PTHR13360">
    <property type="entry name" value="ACTIVATING SIGNAL COINTEGRATOR 1 COMPLEX SUBUNIT 1"/>
    <property type="match status" value="1"/>
</dbReference>
<dbReference type="InterPro" id="IPR009210">
    <property type="entry name" value="ASCC1"/>
</dbReference>
<proteinExistence type="predicted"/>
<gene>
    <name evidence="2" type="ORF">QE152_g29788</name>
</gene>
<dbReference type="GO" id="GO:0006355">
    <property type="term" value="P:regulation of DNA-templated transcription"/>
    <property type="evidence" value="ECO:0007669"/>
    <property type="project" value="TreeGrafter"/>
</dbReference>